<dbReference type="EMBL" id="JAADYS010001203">
    <property type="protein sequence ID" value="KAF4464346.1"/>
    <property type="molecule type" value="Genomic_DNA"/>
</dbReference>
<evidence type="ECO:0000256" key="5">
    <source>
        <dbReference type="ARBA" id="ARBA00022989"/>
    </source>
</evidence>
<evidence type="ECO:0000256" key="7">
    <source>
        <dbReference type="ARBA" id="ARBA00023180"/>
    </source>
</evidence>
<feature type="transmembrane region" description="Helical" evidence="9">
    <location>
        <begin position="183"/>
        <end position="203"/>
    </location>
</feature>
<keyword evidence="4 9" id="KW-0812">Transmembrane</keyword>
<dbReference type="InterPro" id="IPR050327">
    <property type="entry name" value="Proton-linked_MCT"/>
</dbReference>
<feature type="transmembrane region" description="Helical" evidence="9">
    <location>
        <begin position="260"/>
        <end position="278"/>
    </location>
</feature>
<keyword evidence="12" id="KW-1185">Reference proteome</keyword>
<feature type="domain" description="Major facilitator superfamily (MFS) profile" evidence="10">
    <location>
        <begin position="259"/>
        <end position="447"/>
    </location>
</feature>
<dbReference type="GO" id="GO:0022857">
    <property type="term" value="F:transmembrane transporter activity"/>
    <property type="evidence" value="ECO:0007669"/>
    <property type="project" value="InterPro"/>
</dbReference>
<evidence type="ECO:0000256" key="8">
    <source>
        <dbReference type="SAM" id="MobiDB-lite"/>
    </source>
</evidence>
<dbReference type="InterPro" id="IPR020846">
    <property type="entry name" value="MFS_dom"/>
</dbReference>
<feature type="transmembrane region" description="Helical" evidence="9">
    <location>
        <begin position="298"/>
        <end position="316"/>
    </location>
</feature>
<evidence type="ECO:0000313" key="12">
    <source>
        <dbReference type="Proteomes" id="UP000554235"/>
    </source>
</evidence>
<comment type="similarity">
    <text evidence="2">Belongs to the major facilitator superfamily. Monocarboxylate porter (TC 2.A.1.13) family.</text>
</comment>
<evidence type="ECO:0000313" key="11">
    <source>
        <dbReference type="EMBL" id="KAF4464346.1"/>
    </source>
</evidence>
<dbReference type="Gene3D" id="1.20.1250.20">
    <property type="entry name" value="MFS general substrate transporter like domains"/>
    <property type="match status" value="2"/>
</dbReference>
<evidence type="ECO:0000256" key="2">
    <source>
        <dbReference type="ARBA" id="ARBA00006727"/>
    </source>
</evidence>
<sequence>MSTSNQPHDKELQLENQPASHRDDSNSAPSDTTNSQSKEHDEADQFSDIPDGGLVAWLCVFGVWCTSFCSYGWSSSIGSFQQYYQNVLLPDYTPSQISWIPSLQIFFMMALGPVVGKLYDHYGPHHMMLIGSFLHVFGLMMASLGTEYYQLLLAQGACSAIGVSTIFQPALNTLHGWFHLKKGVVFGIVSTGSSVGGIIFLIMVSRMIERVGFPWAMRTCAFVVLVLLVIANLTVRNRIPPHPQKTTVQSLWQPFKETEFTTITIGTGILTYGIFIPINYLPAQAFDMGMDSKLTDNVLAILNAGSLFGRIASGLVGDKIGRYNIFIIVCYLSALWTLALWIPASNSAAIVAFAVLFGFTSGAYVSLLAPLVAQISPPAEIGFRSGLVFSAESVGGLTTNPISGAIREGPLGWQGTKIFAGVLGVVGTTFILAARIHRTGFNLLAKF</sequence>
<name>A0A8H4L8U2_9HYPO</name>
<feature type="transmembrane region" description="Helical" evidence="9">
    <location>
        <begin position="418"/>
        <end position="436"/>
    </location>
</feature>
<dbReference type="OrthoDB" id="5667at2759"/>
<feature type="transmembrane region" description="Helical" evidence="9">
    <location>
        <begin position="215"/>
        <end position="235"/>
    </location>
</feature>
<dbReference type="Proteomes" id="UP000554235">
    <property type="component" value="Unassembled WGS sequence"/>
</dbReference>
<comment type="caution">
    <text evidence="11">The sequence shown here is derived from an EMBL/GenBank/DDBJ whole genome shotgun (WGS) entry which is preliminary data.</text>
</comment>
<keyword evidence="6 9" id="KW-0472">Membrane</keyword>
<keyword evidence="7" id="KW-0325">Glycoprotein</keyword>
<dbReference type="CDD" id="cd17352">
    <property type="entry name" value="MFS_MCT_SLC16"/>
    <property type="match status" value="1"/>
</dbReference>
<organism evidence="11 12">
    <name type="scientific">Fusarium albosuccineum</name>
    <dbReference type="NCBI Taxonomy" id="1237068"/>
    <lineage>
        <taxon>Eukaryota</taxon>
        <taxon>Fungi</taxon>
        <taxon>Dikarya</taxon>
        <taxon>Ascomycota</taxon>
        <taxon>Pezizomycotina</taxon>
        <taxon>Sordariomycetes</taxon>
        <taxon>Hypocreomycetidae</taxon>
        <taxon>Hypocreales</taxon>
        <taxon>Nectriaceae</taxon>
        <taxon>Fusarium</taxon>
        <taxon>Fusarium decemcellulare species complex</taxon>
    </lineage>
</organism>
<gene>
    <name evidence="11" type="ORF">FALBO_8822</name>
</gene>
<keyword evidence="5 9" id="KW-1133">Transmembrane helix</keyword>
<evidence type="ECO:0000256" key="4">
    <source>
        <dbReference type="ARBA" id="ARBA00022692"/>
    </source>
</evidence>
<feature type="region of interest" description="Disordered" evidence="8">
    <location>
        <begin position="1"/>
        <end position="45"/>
    </location>
</feature>
<evidence type="ECO:0000259" key="10">
    <source>
        <dbReference type="PROSITE" id="PS50850"/>
    </source>
</evidence>
<dbReference type="Pfam" id="PF07690">
    <property type="entry name" value="MFS_1"/>
    <property type="match status" value="1"/>
</dbReference>
<dbReference type="GO" id="GO:0016020">
    <property type="term" value="C:membrane"/>
    <property type="evidence" value="ECO:0007669"/>
    <property type="project" value="UniProtKB-SubCell"/>
</dbReference>
<evidence type="ECO:0000256" key="6">
    <source>
        <dbReference type="ARBA" id="ARBA00023136"/>
    </source>
</evidence>
<feature type="transmembrane region" description="Helical" evidence="9">
    <location>
        <begin position="127"/>
        <end position="145"/>
    </location>
</feature>
<accession>A0A8H4L8U2</accession>
<evidence type="ECO:0000256" key="1">
    <source>
        <dbReference type="ARBA" id="ARBA00004141"/>
    </source>
</evidence>
<dbReference type="PANTHER" id="PTHR11360:SF224">
    <property type="entry name" value="MAJOR FACILITATOR SUPERFAMILY (MFS) PROFILE DOMAIN-CONTAINING PROTEIN-RELATED"/>
    <property type="match status" value="1"/>
</dbReference>
<dbReference type="PANTHER" id="PTHR11360">
    <property type="entry name" value="MONOCARBOXYLATE TRANSPORTER"/>
    <property type="match status" value="1"/>
</dbReference>
<reference evidence="11 12" key="1">
    <citation type="submission" date="2020-01" db="EMBL/GenBank/DDBJ databases">
        <title>Identification and distribution of gene clusters putatively required for synthesis of sphingolipid metabolism inhibitors in phylogenetically diverse species of the filamentous fungus Fusarium.</title>
        <authorList>
            <person name="Kim H.-S."/>
            <person name="Busman M."/>
            <person name="Brown D.W."/>
            <person name="Divon H."/>
            <person name="Uhlig S."/>
            <person name="Proctor R.H."/>
        </authorList>
    </citation>
    <scope>NUCLEOTIDE SEQUENCE [LARGE SCALE GENOMIC DNA]</scope>
    <source>
        <strain evidence="11 12">NRRL 20459</strain>
    </source>
</reference>
<keyword evidence="3" id="KW-0813">Transport</keyword>
<feature type="transmembrane region" description="Helical" evidence="9">
    <location>
        <begin position="323"/>
        <end position="342"/>
    </location>
</feature>
<proteinExistence type="inferred from homology"/>
<evidence type="ECO:0000256" key="9">
    <source>
        <dbReference type="SAM" id="Phobius"/>
    </source>
</evidence>
<dbReference type="SUPFAM" id="SSF103473">
    <property type="entry name" value="MFS general substrate transporter"/>
    <property type="match status" value="1"/>
</dbReference>
<comment type="subcellular location">
    <subcellularLocation>
        <location evidence="1">Membrane</location>
        <topology evidence="1">Multi-pass membrane protein</topology>
    </subcellularLocation>
</comment>
<feature type="transmembrane region" description="Helical" evidence="9">
    <location>
        <begin position="348"/>
        <end position="373"/>
    </location>
</feature>
<dbReference type="InterPro" id="IPR011701">
    <property type="entry name" value="MFS"/>
</dbReference>
<protein>
    <submittedName>
        <fullName evidence="11">Major facilitator superfamily transporter</fullName>
    </submittedName>
</protein>
<dbReference type="PROSITE" id="PS50850">
    <property type="entry name" value="MFS"/>
    <property type="match status" value="1"/>
</dbReference>
<evidence type="ECO:0000256" key="3">
    <source>
        <dbReference type="ARBA" id="ARBA00022448"/>
    </source>
</evidence>
<feature type="compositionally biased region" description="Polar residues" evidence="8">
    <location>
        <begin position="26"/>
        <end position="36"/>
    </location>
</feature>
<dbReference type="AlphaFoldDB" id="A0A8H4L8U2"/>
<feature type="transmembrane region" description="Helical" evidence="9">
    <location>
        <begin position="97"/>
        <end position="115"/>
    </location>
</feature>
<dbReference type="InterPro" id="IPR036259">
    <property type="entry name" value="MFS_trans_sf"/>
</dbReference>
<feature type="transmembrane region" description="Helical" evidence="9">
    <location>
        <begin position="54"/>
        <end position="73"/>
    </location>
</feature>